<gene>
    <name evidence="1" type="ORF">EHYA_08469</name>
</gene>
<reference evidence="1 2" key="1">
    <citation type="submission" date="2018-12" db="EMBL/GenBank/DDBJ databases">
        <title>Draft genome sequence of Embleya hyalina NBRC 13850T.</title>
        <authorList>
            <person name="Komaki H."/>
            <person name="Hosoyama A."/>
            <person name="Kimura A."/>
            <person name="Ichikawa N."/>
            <person name="Tamura T."/>
        </authorList>
    </citation>
    <scope>NUCLEOTIDE SEQUENCE [LARGE SCALE GENOMIC DNA]</scope>
    <source>
        <strain evidence="1 2">NBRC 13850</strain>
    </source>
</reference>
<accession>A0A401Z1I6</accession>
<sequence>MIASAGVGLAAYAVAAAGRKWARRRREFAREHTVGTLHRALAASRAGRQAWRRADGRLCD</sequence>
<dbReference type="Proteomes" id="UP000286931">
    <property type="component" value="Unassembled WGS sequence"/>
</dbReference>
<evidence type="ECO:0000313" key="2">
    <source>
        <dbReference type="Proteomes" id="UP000286931"/>
    </source>
</evidence>
<comment type="caution">
    <text evidence="1">The sequence shown here is derived from an EMBL/GenBank/DDBJ whole genome shotgun (WGS) entry which is preliminary data.</text>
</comment>
<proteinExistence type="predicted"/>
<organism evidence="1 2">
    <name type="scientific">Embleya hyalina</name>
    <dbReference type="NCBI Taxonomy" id="516124"/>
    <lineage>
        <taxon>Bacteria</taxon>
        <taxon>Bacillati</taxon>
        <taxon>Actinomycetota</taxon>
        <taxon>Actinomycetes</taxon>
        <taxon>Kitasatosporales</taxon>
        <taxon>Streptomycetaceae</taxon>
        <taxon>Embleya</taxon>
    </lineage>
</organism>
<dbReference type="AlphaFoldDB" id="A0A401Z1I6"/>
<dbReference type="EMBL" id="BIFH01000042">
    <property type="protein sequence ID" value="GCE00743.1"/>
    <property type="molecule type" value="Genomic_DNA"/>
</dbReference>
<evidence type="ECO:0000313" key="1">
    <source>
        <dbReference type="EMBL" id="GCE00743.1"/>
    </source>
</evidence>
<protein>
    <submittedName>
        <fullName evidence="1">Uncharacterized protein</fullName>
    </submittedName>
</protein>
<keyword evidence="2" id="KW-1185">Reference proteome</keyword>
<name>A0A401Z1I6_9ACTN</name>